<evidence type="ECO:0000256" key="3">
    <source>
        <dbReference type="ARBA" id="ARBA00022960"/>
    </source>
</evidence>
<accession>A0ABU0CTY0</accession>
<evidence type="ECO:0000256" key="2">
    <source>
        <dbReference type="ARBA" id="ARBA00022679"/>
    </source>
</evidence>
<keyword evidence="2" id="KW-0808">Transferase</keyword>
<dbReference type="CDD" id="cd16913">
    <property type="entry name" value="YkuD_like"/>
    <property type="match status" value="1"/>
</dbReference>
<keyword evidence="9" id="KW-1185">Reference proteome</keyword>
<sequence length="319" mass="35252">MNKRGSFLIVCLGLLLFIPGITRAEKNPEVIQFQLQQAQLVLNLQLSVEEDEPLFRRYVHAKEQEWLTALENWKEQHHQTRAKEENYLSLFLFSGEISQGDRGLRVNDLQQALGLLGYELVQDGIFGPQTQQKLLVFQEDHGLPVSGRLDKATAEKLNHALNQQGITEPVGIKAAHPPTQGYWVAVNKSTNRLLLFQGERAIADYPVASGKNASLTPEGQFKIVFKAIDPAWGGAGIAPPVAGGHPDNPLGSRWLGLDIGGGGTYGIHGTNNPASIGTYASLGCVRMHNHDVEYLYELLPEHTPVWIGSTQQLENWGIR</sequence>
<evidence type="ECO:0000259" key="7">
    <source>
        <dbReference type="PROSITE" id="PS52029"/>
    </source>
</evidence>
<dbReference type="RefSeq" id="WP_307339729.1">
    <property type="nucleotide sequence ID" value="NZ_JAUSUQ010000008.1"/>
</dbReference>
<dbReference type="Gene3D" id="2.40.440.10">
    <property type="entry name" value="L,D-transpeptidase catalytic domain-like"/>
    <property type="match status" value="1"/>
</dbReference>
<dbReference type="PANTHER" id="PTHR30582">
    <property type="entry name" value="L,D-TRANSPEPTIDASE"/>
    <property type="match status" value="1"/>
</dbReference>
<evidence type="ECO:0000313" key="9">
    <source>
        <dbReference type="Proteomes" id="UP001232445"/>
    </source>
</evidence>
<dbReference type="PANTHER" id="PTHR30582:SF4">
    <property type="entry name" value="L,D-TRANSPEPTIDASE YQJB-RELATED"/>
    <property type="match status" value="1"/>
</dbReference>
<keyword evidence="5 6" id="KW-0961">Cell wall biogenesis/degradation</keyword>
<dbReference type="InterPro" id="IPR005490">
    <property type="entry name" value="LD_TPept_cat_dom"/>
</dbReference>
<evidence type="ECO:0000256" key="6">
    <source>
        <dbReference type="PROSITE-ProRule" id="PRU01373"/>
    </source>
</evidence>
<dbReference type="InterPro" id="IPR036366">
    <property type="entry name" value="PGBDSf"/>
</dbReference>
<gene>
    <name evidence="8" type="ORF">J2S00_002355</name>
</gene>
<dbReference type="InterPro" id="IPR038063">
    <property type="entry name" value="Transpep_catalytic_dom"/>
</dbReference>
<dbReference type="EMBL" id="JAUSUQ010000008">
    <property type="protein sequence ID" value="MDQ0339567.1"/>
    <property type="molecule type" value="Genomic_DNA"/>
</dbReference>
<feature type="domain" description="L,D-TPase catalytic" evidence="7">
    <location>
        <begin position="182"/>
        <end position="308"/>
    </location>
</feature>
<dbReference type="InterPro" id="IPR050979">
    <property type="entry name" value="LD-transpeptidase"/>
</dbReference>
<name>A0ABU0CTY0_9BACI</name>
<evidence type="ECO:0000256" key="5">
    <source>
        <dbReference type="ARBA" id="ARBA00023316"/>
    </source>
</evidence>
<reference evidence="8 9" key="1">
    <citation type="submission" date="2023-07" db="EMBL/GenBank/DDBJ databases">
        <title>Genomic Encyclopedia of Type Strains, Phase IV (KMG-IV): sequencing the most valuable type-strain genomes for metagenomic binning, comparative biology and taxonomic classification.</title>
        <authorList>
            <person name="Goeker M."/>
        </authorList>
    </citation>
    <scope>NUCLEOTIDE SEQUENCE [LARGE SCALE GENOMIC DNA]</scope>
    <source>
        <strain evidence="8 9">DSM 17740</strain>
    </source>
</reference>
<proteinExistence type="predicted"/>
<feature type="active site" description="Nucleophile" evidence="6">
    <location>
        <position position="284"/>
    </location>
</feature>
<dbReference type="Pfam" id="PF03734">
    <property type="entry name" value="YkuD"/>
    <property type="match status" value="1"/>
</dbReference>
<dbReference type="Gene3D" id="1.10.101.10">
    <property type="entry name" value="PGBD-like superfamily/PGBD"/>
    <property type="match status" value="1"/>
</dbReference>
<dbReference type="InterPro" id="IPR036365">
    <property type="entry name" value="PGBD-like_sf"/>
</dbReference>
<dbReference type="SUPFAM" id="SSF47090">
    <property type="entry name" value="PGBD-like"/>
    <property type="match status" value="1"/>
</dbReference>
<keyword evidence="4 6" id="KW-0573">Peptidoglycan synthesis</keyword>
<protein>
    <recommendedName>
        <fullName evidence="7">L,D-TPase catalytic domain-containing protein</fullName>
    </recommendedName>
</protein>
<dbReference type="Pfam" id="PF01471">
    <property type="entry name" value="PG_binding_1"/>
    <property type="match status" value="1"/>
</dbReference>
<evidence type="ECO:0000256" key="1">
    <source>
        <dbReference type="ARBA" id="ARBA00004752"/>
    </source>
</evidence>
<organism evidence="8 9">
    <name type="scientific">Caldalkalibacillus uzonensis</name>
    <dbReference type="NCBI Taxonomy" id="353224"/>
    <lineage>
        <taxon>Bacteria</taxon>
        <taxon>Bacillati</taxon>
        <taxon>Bacillota</taxon>
        <taxon>Bacilli</taxon>
        <taxon>Bacillales</taxon>
        <taxon>Bacillaceae</taxon>
        <taxon>Caldalkalibacillus</taxon>
    </lineage>
</organism>
<dbReference type="SUPFAM" id="SSF141523">
    <property type="entry name" value="L,D-transpeptidase catalytic domain-like"/>
    <property type="match status" value="1"/>
</dbReference>
<dbReference type="Proteomes" id="UP001232445">
    <property type="component" value="Unassembled WGS sequence"/>
</dbReference>
<evidence type="ECO:0000313" key="8">
    <source>
        <dbReference type="EMBL" id="MDQ0339567.1"/>
    </source>
</evidence>
<keyword evidence="3 6" id="KW-0133">Cell shape</keyword>
<feature type="active site" description="Proton donor/acceptor" evidence="6">
    <location>
        <position position="268"/>
    </location>
</feature>
<comment type="caution">
    <text evidence="8">The sequence shown here is derived from an EMBL/GenBank/DDBJ whole genome shotgun (WGS) entry which is preliminary data.</text>
</comment>
<dbReference type="PROSITE" id="PS52029">
    <property type="entry name" value="LD_TPASE"/>
    <property type="match status" value="1"/>
</dbReference>
<dbReference type="InterPro" id="IPR002477">
    <property type="entry name" value="Peptidoglycan-bd-like"/>
</dbReference>
<comment type="pathway">
    <text evidence="1 6">Cell wall biogenesis; peptidoglycan biosynthesis.</text>
</comment>
<evidence type="ECO:0000256" key="4">
    <source>
        <dbReference type="ARBA" id="ARBA00022984"/>
    </source>
</evidence>